<accession>A0AA47PBY2</accession>
<feature type="transmembrane region" description="Helical" evidence="8">
    <location>
        <begin position="137"/>
        <end position="163"/>
    </location>
</feature>
<feature type="domain" description="MARVEL" evidence="9">
    <location>
        <begin position="8"/>
        <end position="135"/>
    </location>
</feature>
<feature type="transmembrane region" description="Helical" evidence="8">
    <location>
        <begin position="6"/>
        <end position="32"/>
    </location>
</feature>
<comment type="subcellular location">
    <subcellularLocation>
        <location evidence="1">Membrane</location>
        <topology evidence="1">Multi-pass membrane protein</topology>
    </subcellularLocation>
</comment>
<dbReference type="Proteomes" id="UP001174136">
    <property type="component" value="Unassembled WGS sequence"/>
</dbReference>
<evidence type="ECO:0000256" key="1">
    <source>
        <dbReference type="ARBA" id="ARBA00004141"/>
    </source>
</evidence>
<name>A0AA47PBY2_MERPO</name>
<evidence type="ECO:0000259" key="9">
    <source>
        <dbReference type="PROSITE" id="PS51225"/>
    </source>
</evidence>
<feature type="transmembrane region" description="Helical" evidence="8">
    <location>
        <begin position="175"/>
        <end position="202"/>
    </location>
</feature>
<gene>
    <name evidence="10" type="primary">myadm</name>
    <name evidence="10" type="ORF">N1851_000311</name>
</gene>
<proteinExistence type="inferred from homology"/>
<feature type="transmembrane region" description="Helical" evidence="8">
    <location>
        <begin position="330"/>
        <end position="349"/>
    </location>
</feature>
<evidence type="ECO:0000256" key="3">
    <source>
        <dbReference type="ARBA" id="ARBA00022737"/>
    </source>
</evidence>
<feature type="transmembrane region" description="Helical" evidence="8">
    <location>
        <begin position="463"/>
        <end position="484"/>
    </location>
</feature>
<evidence type="ECO:0000256" key="7">
    <source>
        <dbReference type="PROSITE-ProRule" id="PRU00581"/>
    </source>
</evidence>
<keyword evidence="4 8" id="KW-1133">Transmembrane helix</keyword>
<dbReference type="GO" id="GO:0016020">
    <property type="term" value="C:membrane"/>
    <property type="evidence" value="ECO:0007669"/>
    <property type="project" value="UniProtKB-SubCell"/>
</dbReference>
<feature type="transmembrane region" description="Helical" evidence="8">
    <location>
        <begin position="361"/>
        <end position="381"/>
    </location>
</feature>
<keyword evidence="3" id="KW-0677">Repeat</keyword>
<organism evidence="10 11">
    <name type="scientific">Merluccius polli</name>
    <name type="common">Benguela hake</name>
    <name type="synonym">Merluccius cadenati</name>
    <dbReference type="NCBI Taxonomy" id="89951"/>
    <lineage>
        <taxon>Eukaryota</taxon>
        <taxon>Metazoa</taxon>
        <taxon>Chordata</taxon>
        <taxon>Craniata</taxon>
        <taxon>Vertebrata</taxon>
        <taxon>Euteleostomi</taxon>
        <taxon>Actinopterygii</taxon>
        <taxon>Neopterygii</taxon>
        <taxon>Teleostei</taxon>
        <taxon>Neoteleostei</taxon>
        <taxon>Acanthomorphata</taxon>
        <taxon>Zeiogadaria</taxon>
        <taxon>Gadariae</taxon>
        <taxon>Gadiformes</taxon>
        <taxon>Gadoidei</taxon>
        <taxon>Merlucciidae</taxon>
        <taxon>Merluccius</taxon>
    </lineage>
</organism>
<feature type="transmembrane region" description="Helical" evidence="8">
    <location>
        <begin position="82"/>
        <end position="102"/>
    </location>
</feature>
<evidence type="ECO:0000313" key="11">
    <source>
        <dbReference type="Proteomes" id="UP001174136"/>
    </source>
</evidence>
<evidence type="ECO:0000256" key="2">
    <source>
        <dbReference type="ARBA" id="ARBA00022692"/>
    </source>
</evidence>
<evidence type="ECO:0000256" key="6">
    <source>
        <dbReference type="ARBA" id="ARBA00034721"/>
    </source>
</evidence>
<protein>
    <submittedName>
        <fullName evidence="10">Myeloid-associated differentiation marker</fullName>
    </submittedName>
</protein>
<keyword evidence="2 7" id="KW-0812">Transmembrane</keyword>
<dbReference type="AlphaFoldDB" id="A0AA47PBY2"/>
<feature type="transmembrane region" description="Helical" evidence="8">
    <location>
        <begin position="496"/>
        <end position="515"/>
    </location>
</feature>
<dbReference type="InterPro" id="IPR047123">
    <property type="entry name" value="MYADM-like"/>
</dbReference>
<dbReference type="PROSITE" id="PS51225">
    <property type="entry name" value="MARVEL"/>
    <property type="match status" value="4"/>
</dbReference>
<dbReference type="PANTHER" id="PTHR17068:SF2">
    <property type="entry name" value="MYELOID-ASSOCIATED DIFFERENTIATION MARKER-LIKE"/>
    <property type="match status" value="1"/>
</dbReference>
<feature type="domain" description="MARVEL" evidence="9">
    <location>
        <begin position="258"/>
        <end position="387"/>
    </location>
</feature>
<evidence type="ECO:0000313" key="10">
    <source>
        <dbReference type="EMBL" id="KAK0156395.1"/>
    </source>
</evidence>
<feature type="transmembrane region" description="Helical" evidence="8">
    <location>
        <begin position="44"/>
        <end position="62"/>
    </location>
</feature>
<feature type="transmembrane region" description="Helical" evidence="8">
    <location>
        <begin position="426"/>
        <end position="456"/>
    </location>
</feature>
<reference evidence="10" key="1">
    <citation type="journal article" date="2023" name="Front. Mar. Sci.">
        <title>A new Merluccius polli reference genome to investigate the effects of global change in West African waters.</title>
        <authorList>
            <person name="Mateo J.L."/>
            <person name="Blanco-Fernandez C."/>
            <person name="Garcia-Vazquez E."/>
            <person name="Machado-Schiaffino G."/>
        </authorList>
    </citation>
    <scope>NUCLEOTIDE SEQUENCE</scope>
    <source>
        <strain evidence="10">C29</strain>
        <tissue evidence="10">Fin</tissue>
    </source>
</reference>
<feature type="transmembrane region" description="Helical" evidence="8">
    <location>
        <begin position="393"/>
        <end position="414"/>
    </location>
</feature>
<dbReference type="EMBL" id="JAOPHQ010000010">
    <property type="protein sequence ID" value="KAK0156395.1"/>
    <property type="molecule type" value="Genomic_DNA"/>
</dbReference>
<sequence length="531" mass="59192">MLMLNLGALASPVGIVRLLQVVFTCISFSLVALEGHSNVSDWTWCMFTWCFCFCVTLLILFLEFTSLNVKLPISWEDFTTAFAMLATLMVLAASVIYPYFFACVSCGKRIGATVTSCLAFILYATEVGLTRAKPGEISGFLSTVPGLLKVLEAFVACIIFISLKSYTALPGLQWCVAVYSVCFIFALLIIIFTIVRLLALFPAPFDKLLTGCNVLAVLMYLTAVVVWPLYSFQNNPKPQLCPHPYNTGRLTMNVSVRSLIDPTGLLRMAALVLTCLSFGLVASVGVSKLWSSYWAWCMFTWCFCCFFTLLILILEFTMLSTKVPVSWEDFTTAFAMLATLMCLAASIIYPTFFSCNACPRQIGATIASWFCFFIYGGEVVVTRLRPRGQVSGFLSTVSGLLKILETFVACIIFTSLDSVMFSESPGLQWCVAVYCLCFIFALLIILLTIGQLLSYFPVSFERLVTVSNVLAAMMYMTAMVIWPFYGFKWTQDSSTWNQVLVVTFMSIFNFIVYTVDSVFSIRMVFWSQASS</sequence>
<evidence type="ECO:0000256" key="8">
    <source>
        <dbReference type="SAM" id="Phobius"/>
    </source>
</evidence>
<evidence type="ECO:0000256" key="4">
    <source>
        <dbReference type="ARBA" id="ARBA00022989"/>
    </source>
</evidence>
<comment type="similarity">
    <text evidence="6">Belongs to the MAL family.</text>
</comment>
<comment type="caution">
    <text evidence="10">The sequence shown here is derived from an EMBL/GenBank/DDBJ whole genome shotgun (WGS) entry which is preliminary data.</text>
</comment>
<dbReference type="PANTHER" id="PTHR17068">
    <property type="entry name" value="MYELOID-ASSOCIATED DIFFERENTIATION MARKER MYADM FAMILY MEMBER"/>
    <property type="match status" value="1"/>
</dbReference>
<feature type="transmembrane region" description="Helical" evidence="8">
    <location>
        <begin position="265"/>
        <end position="287"/>
    </location>
</feature>
<dbReference type="InterPro" id="IPR008253">
    <property type="entry name" value="Marvel"/>
</dbReference>
<keyword evidence="11" id="KW-1185">Reference proteome</keyword>
<keyword evidence="5 7" id="KW-0472">Membrane</keyword>
<feature type="domain" description="MARVEL" evidence="9">
    <location>
        <begin position="393"/>
        <end position="525"/>
    </location>
</feature>
<dbReference type="Pfam" id="PF01284">
    <property type="entry name" value="MARVEL"/>
    <property type="match status" value="4"/>
</dbReference>
<feature type="transmembrane region" description="Helical" evidence="8">
    <location>
        <begin position="208"/>
        <end position="230"/>
    </location>
</feature>
<evidence type="ECO:0000256" key="5">
    <source>
        <dbReference type="ARBA" id="ARBA00023136"/>
    </source>
</evidence>
<feature type="transmembrane region" description="Helical" evidence="8">
    <location>
        <begin position="293"/>
        <end position="318"/>
    </location>
</feature>
<feature type="domain" description="MARVEL" evidence="9">
    <location>
        <begin position="140"/>
        <end position="267"/>
    </location>
</feature>